<dbReference type="Proteomes" id="UP001627154">
    <property type="component" value="Unassembled WGS sequence"/>
</dbReference>
<proteinExistence type="predicted"/>
<dbReference type="EMBL" id="JBJJXI010000100">
    <property type="protein sequence ID" value="KAL3393219.1"/>
    <property type="molecule type" value="Genomic_DNA"/>
</dbReference>
<dbReference type="AlphaFoldDB" id="A0ABD2WKD1"/>
<name>A0ABD2WKD1_9HYME</name>
<sequence length="169" mass="19717">MKPLLARYLRCLRVRARAAKAMPDVRARRLYRIIPVALAHRHRRAGIFTYSVYTDVRVEEKKAAEENKIEMIHRFRNYYYSMPRRTESNIHPKGNFCAGRRRPLTPQHSNATAEKLTSLLEGPSRIAGASYECRLYDIIVREFADVTLSGNFHTPERVEILSRRFSRPG</sequence>
<reference evidence="1 2" key="1">
    <citation type="journal article" date="2024" name="bioRxiv">
        <title>A reference genome for Trichogramma kaykai: A tiny desert-dwelling parasitoid wasp with competing sex-ratio distorters.</title>
        <authorList>
            <person name="Culotta J."/>
            <person name="Lindsey A.R."/>
        </authorList>
    </citation>
    <scope>NUCLEOTIDE SEQUENCE [LARGE SCALE GENOMIC DNA]</scope>
    <source>
        <strain evidence="1 2">KSX58</strain>
    </source>
</reference>
<comment type="caution">
    <text evidence="1">The sequence shown here is derived from an EMBL/GenBank/DDBJ whole genome shotgun (WGS) entry which is preliminary data.</text>
</comment>
<accession>A0ABD2WKD1</accession>
<organism evidence="1 2">
    <name type="scientific">Trichogramma kaykai</name>
    <dbReference type="NCBI Taxonomy" id="54128"/>
    <lineage>
        <taxon>Eukaryota</taxon>
        <taxon>Metazoa</taxon>
        <taxon>Ecdysozoa</taxon>
        <taxon>Arthropoda</taxon>
        <taxon>Hexapoda</taxon>
        <taxon>Insecta</taxon>
        <taxon>Pterygota</taxon>
        <taxon>Neoptera</taxon>
        <taxon>Endopterygota</taxon>
        <taxon>Hymenoptera</taxon>
        <taxon>Apocrita</taxon>
        <taxon>Proctotrupomorpha</taxon>
        <taxon>Chalcidoidea</taxon>
        <taxon>Trichogrammatidae</taxon>
        <taxon>Trichogramma</taxon>
    </lineage>
</organism>
<evidence type="ECO:0000313" key="2">
    <source>
        <dbReference type="Proteomes" id="UP001627154"/>
    </source>
</evidence>
<keyword evidence="2" id="KW-1185">Reference proteome</keyword>
<protein>
    <submittedName>
        <fullName evidence="1">Uncharacterized protein</fullName>
    </submittedName>
</protein>
<gene>
    <name evidence="1" type="ORF">TKK_012459</name>
</gene>
<evidence type="ECO:0000313" key="1">
    <source>
        <dbReference type="EMBL" id="KAL3393219.1"/>
    </source>
</evidence>